<dbReference type="InterPro" id="IPR000182">
    <property type="entry name" value="GNAT_dom"/>
</dbReference>
<dbReference type="InterPro" id="IPR016181">
    <property type="entry name" value="Acyl_CoA_acyltransferase"/>
</dbReference>
<evidence type="ECO:0000313" key="5">
    <source>
        <dbReference type="Proteomes" id="UP000008152"/>
    </source>
</evidence>
<evidence type="ECO:0000256" key="2">
    <source>
        <dbReference type="ARBA" id="ARBA00023315"/>
    </source>
</evidence>
<keyword evidence="2" id="KW-0012">Acyltransferase</keyword>
<dbReference type="SUPFAM" id="SSF55729">
    <property type="entry name" value="Acyl-CoA N-acyltransferases (Nat)"/>
    <property type="match status" value="1"/>
</dbReference>
<dbReference type="Proteomes" id="UP000008152">
    <property type="component" value="Chromosome I"/>
</dbReference>
<keyword evidence="1" id="KW-0808">Transferase</keyword>
<dbReference type="InterPro" id="IPR050680">
    <property type="entry name" value="YpeA/RimI_acetyltransf"/>
</dbReference>
<dbReference type="CDD" id="cd04301">
    <property type="entry name" value="NAT_SF"/>
    <property type="match status" value="1"/>
</dbReference>
<dbReference type="GO" id="GO:0016747">
    <property type="term" value="F:acyltransferase activity, transferring groups other than amino-acyl groups"/>
    <property type="evidence" value="ECO:0007669"/>
    <property type="project" value="InterPro"/>
</dbReference>
<protein>
    <recommendedName>
        <fullName evidence="3">N-acetyltransferase domain-containing protein</fullName>
    </recommendedName>
</protein>
<dbReference type="EMBL" id="CP000789">
    <property type="protein sequence ID" value="ABU71508.1"/>
    <property type="molecule type" value="Genomic_DNA"/>
</dbReference>
<evidence type="ECO:0000313" key="4">
    <source>
        <dbReference type="EMBL" id="ABU71508.1"/>
    </source>
</evidence>
<gene>
    <name evidence="4" type="ordered locus">VIBHAR_02547</name>
</gene>
<dbReference type="KEGG" id="vha:VIBHAR_02547"/>
<name>A7N0A1_VIBC1</name>
<organism evidence="4 5">
    <name type="scientific">Vibrio campbellii (strain ATCC BAA-1116)</name>
    <dbReference type="NCBI Taxonomy" id="2902295"/>
    <lineage>
        <taxon>Bacteria</taxon>
        <taxon>Pseudomonadati</taxon>
        <taxon>Pseudomonadota</taxon>
        <taxon>Gammaproteobacteria</taxon>
        <taxon>Vibrionales</taxon>
        <taxon>Vibrionaceae</taxon>
        <taxon>Vibrio</taxon>
    </lineage>
</organism>
<dbReference type="Gene3D" id="3.40.630.30">
    <property type="match status" value="1"/>
</dbReference>
<reference evidence="4 5" key="1">
    <citation type="submission" date="2007-08" db="EMBL/GenBank/DDBJ databases">
        <authorList>
            <consortium name="The Vibrio harveyi Genome Sequencing Project"/>
            <person name="Bassler B."/>
            <person name="Clifton S.W."/>
            <person name="Fulton L."/>
            <person name="Delehaunty K."/>
            <person name="Fronick C."/>
            <person name="Harrison M."/>
            <person name="Markivic C."/>
            <person name="Fulton R."/>
            <person name="Tin-Wollam A.-M."/>
            <person name="Shah N."/>
            <person name="Pepin K."/>
            <person name="Nash W."/>
            <person name="Thiruvilangam P."/>
            <person name="Bhonagiri V."/>
            <person name="Waters C."/>
            <person name="Tu K.C."/>
            <person name="Irgon J."/>
            <person name="Wilson R.K."/>
        </authorList>
    </citation>
    <scope>NUCLEOTIDE SEQUENCE [LARGE SCALE GENOMIC DNA]</scope>
    <source>
        <strain evidence="5">ATCC BAA-1116 / BB120</strain>
    </source>
</reference>
<sequence length="174" mass="20375">MITGIAKRQITNRLAQMEFVPVDLSRHLDLCIAFRKDAYQVSFGHQNGFDTQEITSWFTSIAEDPQAGFFHVIKDNQIVGQLECRYPVLDEEGRKFGYINLFYLLPEFRNQGLGRQLQDFLLKLFANHGCRYARLRYIPGNDAGERFYYKNGWRPVRDPGDRGQLMQIDLLEYI</sequence>
<dbReference type="PROSITE" id="PS51186">
    <property type="entry name" value="GNAT"/>
    <property type="match status" value="1"/>
</dbReference>
<accession>A7N0A1</accession>
<dbReference type="PANTHER" id="PTHR43420">
    <property type="entry name" value="ACETYLTRANSFERASE"/>
    <property type="match status" value="1"/>
</dbReference>
<evidence type="ECO:0000256" key="1">
    <source>
        <dbReference type="ARBA" id="ARBA00022679"/>
    </source>
</evidence>
<evidence type="ECO:0000259" key="3">
    <source>
        <dbReference type="PROSITE" id="PS51186"/>
    </source>
</evidence>
<dbReference type="Pfam" id="PF00583">
    <property type="entry name" value="Acetyltransf_1"/>
    <property type="match status" value="1"/>
</dbReference>
<feature type="domain" description="N-acetyltransferase" evidence="3">
    <location>
        <begin position="28"/>
        <end position="171"/>
    </location>
</feature>
<dbReference type="PATRIC" id="fig|338187.25.peg.155"/>
<dbReference type="AlphaFoldDB" id="A7N0A1"/>
<proteinExistence type="predicted"/>